<evidence type="ECO:0000313" key="3">
    <source>
        <dbReference type="Proteomes" id="UP000589292"/>
    </source>
</evidence>
<feature type="transmembrane region" description="Helical" evidence="1">
    <location>
        <begin position="121"/>
        <end position="141"/>
    </location>
</feature>
<dbReference type="EMBL" id="VDES01000001">
    <property type="protein sequence ID" value="MBA1373882.1"/>
    <property type="molecule type" value="Genomic_DNA"/>
</dbReference>
<dbReference type="Pfam" id="PF04087">
    <property type="entry name" value="DUF389"/>
    <property type="match status" value="1"/>
</dbReference>
<proteinExistence type="predicted"/>
<dbReference type="AlphaFoldDB" id="A0A7V8U7X8"/>
<feature type="transmembrane region" description="Helical" evidence="1">
    <location>
        <begin position="63"/>
        <end position="80"/>
    </location>
</feature>
<dbReference type="RefSeq" id="WP_181266795.1">
    <property type="nucleotide sequence ID" value="NZ_VDES01000001.1"/>
</dbReference>
<feature type="transmembrane region" description="Helical" evidence="1">
    <location>
        <begin position="156"/>
        <end position="174"/>
    </location>
</feature>
<keyword evidence="1" id="KW-1133">Transmembrane helix</keyword>
<dbReference type="PANTHER" id="PTHR20992:SF9">
    <property type="entry name" value="AT15442P-RELATED"/>
    <property type="match status" value="1"/>
</dbReference>
<feature type="transmembrane region" description="Helical" evidence="1">
    <location>
        <begin position="208"/>
        <end position="234"/>
    </location>
</feature>
<evidence type="ECO:0000256" key="1">
    <source>
        <dbReference type="SAM" id="Phobius"/>
    </source>
</evidence>
<accession>A0A7V8U7X8</accession>
<gene>
    <name evidence="2" type="ORF">FG486_05990</name>
</gene>
<keyword evidence="3" id="KW-1185">Reference proteome</keyword>
<feature type="transmembrane region" description="Helical" evidence="1">
    <location>
        <begin position="86"/>
        <end position="109"/>
    </location>
</feature>
<name>A0A7V8U7X8_9SPHN</name>
<dbReference type="Proteomes" id="UP000589292">
    <property type="component" value="Unassembled WGS sequence"/>
</dbReference>
<feature type="transmembrane region" description="Helical" evidence="1">
    <location>
        <begin position="181"/>
        <end position="202"/>
    </location>
</feature>
<protein>
    <submittedName>
        <fullName evidence="2">DUF389 domain-containing protein</fullName>
    </submittedName>
</protein>
<keyword evidence="1" id="KW-0812">Transmembrane</keyword>
<dbReference type="PANTHER" id="PTHR20992">
    <property type="entry name" value="AT15442P-RELATED"/>
    <property type="match status" value="1"/>
</dbReference>
<keyword evidence="1" id="KW-0472">Membrane</keyword>
<organism evidence="2 3">
    <name type="scientific">Sphingomonas ursincola</name>
    <dbReference type="NCBI Taxonomy" id="56361"/>
    <lineage>
        <taxon>Bacteria</taxon>
        <taxon>Pseudomonadati</taxon>
        <taxon>Pseudomonadota</taxon>
        <taxon>Alphaproteobacteria</taxon>
        <taxon>Sphingomonadales</taxon>
        <taxon>Sphingomonadaceae</taxon>
        <taxon>Sphingomonas</taxon>
    </lineage>
</organism>
<evidence type="ECO:0000313" key="2">
    <source>
        <dbReference type="EMBL" id="MBA1373882.1"/>
    </source>
</evidence>
<comment type="caution">
    <text evidence="2">The sequence shown here is derived from an EMBL/GenBank/DDBJ whole genome shotgun (WGS) entry which is preliminary data.</text>
</comment>
<dbReference type="InterPro" id="IPR005240">
    <property type="entry name" value="DUF389"/>
</dbReference>
<sequence>MSQSAPAARGLAPTSGGGSRLGRFAARLTGPLGSWWRGSVIPGIEHRAVIAKVDDEASLTPRYAFMILMSAGIAVLGLLLSSPAVVIGAMLISPLMGPIIGLGFGIATIDGNEIRRTAMTLAAGIVMAVLFTALVVFFSPIKDVTSEIAARTRPNLFDLMVALFSALAGAYAMIRGREGTIVGVAIATALMPPLATVGFGLATLNATVFFGALLLFVTNLMTIAIAAAVMARLYGFGPKLTSRQSGMQAGVIIVVFLALAIPLGYSLSQIAWEARAQRQAREVLAEQFPRQAKIDQLDIDFAGDPLTILATVLTPQFRSRAGALGEARLAKALGRPVKLSLDQFRVGTAAGDAEAAQLASASASAASLKERENAALVGRELALLAGVPAEAVLVDRDKRLAQVRANPLPGATLATYRALEQRLSAAEPQWTLQLIPPPLPLPDISLDGEELGDEGEANLALAIWAARRTGLALTVSGRANQSQIVLTKLSEAGISATSNDSSISSADVRLAWAFQTGAP</sequence>
<reference evidence="2 3" key="1">
    <citation type="journal article" date="1994" name="Int. J. Syst. Bacteriol.">
        <title>Phylogenetic positions of novel aerobic, bacteriochlorophyll a-containing bacteria and description of Roseococcus thiosulfatophilus gen. nov., sp. nov., Erythromicrobium ramosum gen. nov., sp. nov., and Erythrobacter litoralis sp. nov.</title>
        <authorList>
            <person name="Yurkov V."/>
            <person name="Stackebrandt E."/>
            <person name="Holmes A."/>
            <person name="Fuerst J.A."/>
            <person name="Hugenholtz P."/>
            <person name="Golecki J."/>
            <person name="Gad'on N."/>
            <person name="Gorlenko V.M."/>
            <person name="Kompantseva E.I."/>
            <person name="Drews G."/>
        </authorList>
    </citation>
    <scope>NUCLEOTIDE SEQUENCE [LARGE SCALE GENOMIC DNA]</scope>
    <source>
        <strain evidence="2 3">KR-99</strain>
    </source>
</reference>
<feature type="transmembrane region" description="Helical" evidence="1">
    <location>
        <begin position="246"/>
        <end position="265"/>
    </location>
</feature>